<keyword evidence="4" id="KW-0805">Transcription regulation</keyword>
<dbReference type="SMART" id="SM00066">
    <property type="entry name" value="GAL4"/>
    <property type="match status" value="1"/>
</dbReference>
<keyword evidence="5" id="KW-0238">DNA-binding</keyword>
<evidence type="ECO:0000256" key="6">
    <source>
        <dbReference type="ARBA" id="ARBA00023163"/>
    </source>
</evidence>
<dbReference type="InterPro" id="IPR007219">
    <property type="entry name" value="XnlR_reg_dom"/>
</dbReference>
<dbReference type="CDD" id="cd00067">
    <property type="entry name" value="GAL4"/>
    <property type="match status" value="1"/>
</dbReference>
<dbReference type="Proteomes" id="UP000001745">
    <property type="component" value="Unassembled WGS sequence"/>
</dbReference>
<dbReference type="Gene3D" id="4.10.240.10">
    <property type="entry name" value="Zn(2)-C6 fungal-type DNA-binding domain"/>
    <property type="match status" value="1"/>
</dbReference>
<dbReference type="GO" id="GO:0008270">
    <property type="term" value="F:zinc ion binding"/>
    <property type="evidence" value="ECO:0007669"/>
    <property type="project" value="InterPro"/>
</dbReference>
<gene>
    <name evidence="10" type="ORF">TSTA_020630</name>
</gene>
<comment type="subcellular location">
    <subcellularLocation>
        <location evidence="1">Nucleus</location>
    </subcellularLocation>
</comment>
<sequence>MPFSEAWNLLTPHSNTSYLTERTKSPVLILSLEQGFTVSGSMAERLGDNPENSKSPSPARRDSQTVEKVSRACDNCSKSKSKCLLRPGTKTCENCRFLEIACTFNRTVKKRGPPKGYVNTLEQRLASLEGLVAELRDGQAEAGHVSINNTTLASSAINSNYNNKPNVQEYAIPDNINPHQKHISLPENPYNRKTDSTSERSTVLGYLSVDENMTMRYHGPTSGLHLMTASRVFVSPFWHFSNPGFWPRSKRTTFRTEDEIVSAADAILGGILPTIPLQNKLLELVSPFNLCISTSNLECLRRAYWTFVHPCFPVVHRETFLFQLSKDRRGMPRQGKSAFDQIERRIPQVLLLSMFALSARFIDNCEPREDSDPGDDYAIKAETLLAQHKQSSINCCLALIMMAYREIGTGGSISWMYVGKAVRMAQDLGLHRDPSVWKKTQCFRNMSNVEMQIRRLIWWGAFVLDRYISAWQGRPCAIHQDDFDTQFPDDTLYENRDNSLSCFVQVIKLCKSPSITMPILQGRIHKAFYSVGIKDPNWATLHDLENELNEWEADVPEFLAIKQGVKLPVAIVVMHAQFWNCKVLLHRPFIVTSRNEAQSNNPSLLAATSAAVAISNLLEHFTSSYNPTFAPPFFNYYCFTAIIMHLFNRATYPVLFSPSALMHCIDCCRKMKSIWSSAARTLHIIEGVDHKVENTMPDYYSIHSGASAPTAAATAMVDAQHQGAAEGDESAVLGFSLSSWPSPIAEPDWLGLETWRG</sequence>
<dbReference type="EMBL" id="EQ962656">
    <property type="protein sequence ID" value="EED17006.1"/>
    <property type="molecule type" value="Genomic_DNA"/>
</dbReference>
<dbReference type="PROSITE" id="PS00463">
    <property type="entry name" value="ZN2_CY6_FUNGAL_1"/>
    <property type="match status" value="1"/>
</dbReference>
<dbReference type="SMART" id="SM00906">
    <property type="entry name" value="Fungal_trans"/>
    <property type="match status" value="1"/>
</dbReference>
<dbReference type="PANTHER" id="PTHR31313">
    <property type="entry name" value="TY1 ENHANCER ACTIVATOR"/>
    <property type="match status" value="1"/>
</dbReference>
<dbReference type="Pfam" id="PF04082">
    <property type="entry name" value="Fungal_trans"/>
    <property type="match status" value="1"/>
</dbReference>
<evidence type="ECO:0000256" key="5">
    <source>
        <dbReference type="ARBA" id="ARBA00023125"/>
    </source>
</evidence>
<organism evidence="10 11">
    <name type="scientific">Talaromyces stipitatus (strain ATCC 10500 / CBS 375.48 / QM 6759 / NRRL 1006)</name>
    <name type="common">Penicillium stipitatum</name>
    <dbReference type="NCBI Taxonomy" id="441959"/>
    <lineage>
        <taxon>Eukaryota</taxon>
        <taxon>Fungi</taxon>
        <taxon>Dikarya</taxon>
        <taxon>Ascomycota</taxon>
        <taxon>Pezizomycotina</taxon>
        <taxon>Eurotiomycetes</taxon>
        <taxon>Eurotiomycetidae</taxon>
        <taxon>Eurotiales</taxon>
        <taxon>Trichocomaceae</taxon>
        <taxon>Talaromyces</taxon>
        <taxon>Talaromyces sect. Talaromyces</taxon>
    </lineage>
</organism>
<dbReference type="SUPFAM" id="SSF57701">
    <property type="entry name" value="Zn2/Cys6 DNA-binding domain"/>
    <property type="match status" value="1"/>
</dbReference>
<dbReference type="VEuPathDB" id="FungiDB:TSTA_020630"/>
<proteinExistence type="predicted"/>
<keyword evidence="2" id="KW-0479">Metal-binding</keyword>
<dbReference type="GO" id="GO:0000981">
    <property type="term" value="F:DNA-binding transcription factor activity, RNA polymerase II-specific"/>
    <property type="evidence" value="ECO:0007669"/>
    <property type="project" value="InterPro"/>
</dbReference>
<evidence type="ECO:0000256" key="3">
    <source>
        <dbReference type="ARBA" id="ARBA00022833"/>
    </source>
</evidence>
<dbReference type="InParanoid" id="B8MFL6"/>
<feature type="region of interest" description="Disordered" evidence="8">
    <location>
        <begin position="42"/>
        <end position="66"/>
    </location>
</feature>
<evidence type="ECO:0000256" key="8">
    <source>
        <dbReference type="SAM" id="MobiDB-lite"/>
    </source>
</evidence>
<dbReference type="PANTHER" id="PTHR31313:SF78">
    <property type="entry name" value="TRANSCRIPTION FACTOR DOMAIN-CONTAINING PROTEIN"/>
    <property type="match status" value="1"/>
</dbReference>
<evidence type="ECO:0000313" key="11">
    <source>
        <dbReference type="Proteomes" id="UP000001745"/>
    </source>
</evidence>
<dbReference type="InterPro" id="IPR001138">
    <property type="entry name" value="Zn2Cys6_DnaBD"/>
</dbReference>
<keyword evidence="6" id="KW-0804">Transcription</keyword>
<keyword evidence="3" id="KW-0862">Zinc</keyword>
<dbReference type="InterPro" id="IPR036864">
    <property type="entry name" value="Zn2-C6_fun-type_DNA-bd_sf"/>
</dbReference>
<dbReference type="STRING" id="441959.B8MFL6"/>
<keyword evidence="7" id="KW-0539">Nucleus</keyword>
<dbReference type="CDD" id="cd12148">
    <property type="entry name" value="fungal_TF_MHR"/>
    <property type="match status" value="1"/>
</dbReference>
<evidence type="ECO:0000313" key="10">
    <source>
        <dbReference type="EMBL" id="EED17006.1"/>
    </source>
</evidence>
<evidence type="ECO:0000256" key="1">
    <source>
        <dbReference type="ARBA" id="ARBA00004123"/>
    </source>
</evidence>
<dbReference type="OrthoDB" id="16820at2759"/>
<evidence type="ECO:0000256" key="7">
    <source>
        <dbReference type="ARBA" id="ARBA00023242"/>
    </source>
</evidence>
<dbReference type="OMA" id="SMEQGWI"/>
<dbReference type="PhylomeDB" id="B8MFL6"/>
<dbReference type="GeneID" id="8102457"/>
<reference evidence="11" key="1">
    <citation type="journal article" date="2015" name="Genome Announc.">
        <title>Genome sequence of the AIDS-associated pathogen Penicillium marneffei (ATCC18224) and its near taxonomic relative Talaromyces stipitatus (ATCC10500).</title>
        <authorList>
            <person name="Nierman W.C."/>
            <person name="Fedorova-Abrams N.D."/>
            <person name="Andrianopoulos A."/>
        </authorList>
    </citation>
    <scope>NUCLEOTIDE SEQUENCE [LARGE SCALE GENOMIC DNA]</scope>
    <source>
        <strain evidence="11">ATCC 10500 / CBS 375.48 / QM 6759 / NRRL 1006</strain>
    </source>
</reference>
<dbReference type="InterPro" id="IPR051615">
    <property type="entry name" value="Transcr_Regulatory_Elem"/>
</dbReference>
<feature type="domain" description="Zn(2)-C6 fungal-type" evidence="9">
    <location>
        <begin position="72"/>
        <end position="102"/>
    </location>
</feature>
<evidence type="ECO:0000256" key="4">
    <source>
        <dbReference type="ARBA" id="ARBA00023015"/>
    </source>
</evidence>
<evidence type="ECO:0000256" key="2">
    <source>
        <dbReference type="ARBA" id="ARBA00022723"/>
    </source>
</evidence>
<evidence type="ECO:0000259" key="9">
    <source>
        <dbReference type="PROSITE" id="PS00463"/>
    </source>
</evidence>
<dbReference type="GO" id="GO:0006351">
    <property type="term" value="P:DNA-templated transcription"/>
    <property type="evidence" value="ECO:0007669"/>
    <property type="project" value="InterPro"/>
</dbReference>
<dbReference type="RefSeq" id="XP_002484240.1">
    <property type="nucleotide sequence ID" value="XM_002484195.1"/>
</dbReference>
<dbReference type="GO" id="GO:0005634">
    <property type="term" value="C:nucleus"/>
    <property type="evidence" value="ECO:0007669"/>
    <property type="project" value="UniProtKB-SubCell"/>
</dbReference>
<dbReference type="GO" id="GO:0003677">
    <property type="term" value="F:DNA binding"/>
    <property type="evidence" value="ECO:0007669"/>
    <property type="project" value="UniProtKB-KW"/>
</dbReference>
<dbReference type="AlphaFoldDB" id="B8MFL6"/>
<name>B8MFL6_TALSN</name>
<dbReference type="HOGENOM" id="CLU_399062_0_0_1"/>
<keyword evidence="11" id="KW-1185">Reference proteome</keyword>
<accession>B8MFL6</accession>
<protein>
    <recommendedName>
        <fullName evidence="9">Zn(2)-C6 fungal-type domain-containing protein</fullName>
    </recommendedName>
</protein>